<comment type="caution">
    <text evidence="1">The sequence shown here is derived from an EMBL/GenBank/DDBJ whole genome shotgun (WGS) entry which is preliminary data.</text>
</comment>
<organism evidence="1 2">
    <name type="scientific">Scutellospora calospora</name>
    <dbReference type="NCBI Taxonomy" id="85575"/>
    <lineage>
        <taxon>Eukaryota</taxon>
        <taxon>Fungi</taxon>
        <taxon>Fungi incertae sedis</taxon>
        <taxon>Mucoromycota</taxon>
        <taxon>Glomeromycotina</taxon>
        <taxon>Glomeromycetes</taxon>
        <taxon>Diversisporales</taxon>
        <taxon>Gigasporaceae</taxon>
        <taxon>Scutellospora</taxon>
    </lineage>
</organism>
<proteinExistence type="predicted"/>
<accession>A0ACA9KF29</accession>
<name>A0ACA9KF29_9GLOM</name>
<sequence length="934" mass="103979">NIENPTEKTPQVLETTGNEEVIDESGSLYSKMFADRGPNKRKVKMRAIAEDLFDEADPGDSDYKFVNEDSSCQDDINTDTDDTVVSDKHFGLTVNEPAEISDADFVDINNEPTPEENKEEKVREFLKKWKLDDPGVCCICLENSTTEDNMLVYCDGDDCEVVCHQECYGIVHLPATDEPWYCDKCLAKPSETVTCALCPKQSGAFRRMKEGDKAGTWVHLVCALWMPGMWIGKTAEMSEITIEIIDPKNWNKPCCVCGPGDSQEGATVHCDAGECKSWLHVTCAQSLNLLECVEEDPEISDPYFVYCPQHGSHGPPRLNDWERWYRKRDKFLEQVQKEESQARLKRIKSYSDSGTGLLEIFEDRYAKYRSRREQRIARCRRKIAQMNSQIQGLGEQKDKYENQTKDYTNKIANLKQENAAIEKYLEQVNESLLILSKSITNLPNILTLNTAQSSSKVCPSVIDNPAVNSILEFLETTPEIQWTNQSKDIAQKIQINKLDTSCVTSLGIKSIQQIKDKESADAQADNTATSSTQDVPSSTIKKKQRGRPAKNKVHDSKRTDRNFNNIPDNTDSINDSSTNNAIGFVGSSDSMQGVQDTSLIDIIDVVGDRQTNGDITLKSENITGNIFTGSTSNIYTNSLDVGKISFNSNKITSIATLLNPVESIMSTENSGSFNIVERNNQNIIFGTNNLVNRLVKSADGFTTNNSNTINDLLNSNRIGNIGGPSSINGSYINSNAMFANSQLAGWPSEIEYLTNNVYEPVSLKPAPNSLPLPKEHPSHPFTSSPLPPVASDPEKPNSSVKIKSLKERKDHPAFPGYGLFATKELRELGLIISYTGIVTTRAVGGEERSDYVLGFGSQLCVDSWKKGSEARFINDYRGILSKPNATFHEYIDSQSGEIKMGVWVMPGVGKIKKGDEIVVSYGKSFWKERGFLKE</sequence>
<reference evidence="1" key="1">
    <citation type="submission" date="2021-06" db="EMBL/GenBank/DDBJ databases">
        <authorList>
            <person name="Kallberg Y."/>
            <person name="Tangrot J."/>
            <person name="Rosling A."/>
        </authorList>
    </citation>
    <scope>NUCLEOTIDE SEQUENCE</scope>
    <source>
        <strain evidence="1">AU212A</strain>
    </source>
</reference>
<evidence type="ECO:0000313" key="2">
    <source>
        <dbReference type="Proteomes" id="UP000789860"/>
    </source>
</evidence>
<evidence type="ECO:0000313" key="1">
    <source>
        <dbReference type="EMBL" id="CAG8469733.1"/>
    </source>
</evidence>
<gene>
    <name evidence="1" type="ORF">SCALOS_LOCUS1975</name>
</gene>
<protein>
    <submittedName>
        <fullName evidence="1">502_t:CDS:1</fullName>
    </submittedName>
</protein>
<keyword evidence="2" id="KW-1185">Reference proteome</keyword>
<feature type="non-terminal residue" evidence="1">
    <location>
        <position position="1"/>
    </location>
</feature>
<dbReference type="Proteomes" id="UP000789860">
    <property type="component" value="Unassembled WGS sequence"/>
</dbReference>
<dbReference type="EMBL" id="CAJVPM010001588">
    <property type="protein sequence ID" value="CAG8469733.1"/>
    <property type="molecule type" value="Genomic_DNA"/>
</dbReference>